<accession>A0A1F5FIB4</accession>
<gene>
    <name evidence="2" type="ORF">A2368_01745</name>
</gene>
<feature type="transmembrane region" description="Helical" evidence="1">
    <location>
        <begin position="6"/>
        <end position="25"/>
    </location>
</feature>
<dbReference type="Proteomes" id="UP000176682">
    <property type="component" value="Unassembled WGS sequence"/>
</dbReference>
<keyword evidence="1" id="KW-1133">Transmembrane helix</keyword>
<feature type="transmembrane region" description="Helical" evidence="1">
    <location>
        <begin position="37"/>
        <end position="54"/>
    </location>
</feature>
<organism evidence="2 3">
    <name type="scientific">Candidatus Collierbacteria bacterium RIFOXYB1_FULL_49_13</name>
    <dbReference type="NCBI Taxonomy" id="1817728"/>
    <lineage>
        <taxon>Bacteria</taxon>
        <taxon>Candidatus Collieribacteriota</taxon>
    </lineage>
</organism>
<comment type="caution">
    <text evidence="2">The sequence shown here is derived from an EMBL/GenBank/DDBJ whole genome shotgun (WGS) entry which is preliminary data.</text>
</comment>
<sequence length="86" mass="10190">MLLEILFNLVWGILAVILLLDILGFKPFVRFMKHRSHHLYLAIVGGVSILYYYSREDNRTLRLVLFNLAVILFIYLYIRESSKSQE</sequence>
<dbReference type="EMBL" id="MFAM01000022">
    <property type="protein sequence ID" value="OGD79388.1"/>
    <property type="molecule type" value="Genomic_DNA"/>
</dbReference>
<keyword evidence="1" id="KW-0472">Membrane</keyword>
<keyword evidence="1" id="KW-0812">Transmembrane</keyword>
<name>A0A1F5FIB4_9BACT</name>
<reference evidence="2 3" key="1">
    <citation type="journal article" date="2016" name="Nat. Commun.">
        <title>Thousands of microbial genomes shed light on interconnected biogeochemical processes in an aquifer system.</title>
        <authorList>
            <person name="Anantharaman K."/>
            <person name="Brown C.T."/>
            <person name="Hug L.A."/>
            <person name="Sharon I."/>
            <person name="Castelle C.J."/>
            <person name="Probst A.J."/>
            <person name="Thomas B.C."/>
            <person name="Singh A."/>
            <person name="Wilkins M.J."/>
            <person name="Karaoz U."/>
            <person name="Brodie E.L."/>
            <person name="Williams K.H."/>
            <person name="Hubbard S.S."/>
            <person name="Banfield J.F."/>
        </authorList>
    </citation>
    <scope>NUCLEOTIDE SEQUENCE [LARGE SCALE GENOMIC DNA]</scope>
</reference>
<evidence type="ECO:0000256" key="1">
    <source>
        <dbReference type="SAM" id="Phobius"/>
    </source>
</evidence>
<dbReference type="AlphaFoldDB" id="A0A1F5FIB4"/>
<proteinExistence type="predicted"/>
<protein>
    <submittedName>
        <fullName evidence="2">Uncharacterized protein</fullName>
    </submittedName>
</protein>
<feature type="transmembrane region" description="Helical" evidence="1">
    <location>
        <begin position="60"/>
        <end position="78"/>
    </location>
</feature>
<evidence type="ECO:0000313" key="3">
    <source>
        <dbReference type="Proteomes" id="UP000176682"/>
    </source>
</evidence>
<evidence type="ECO:0000313" key="2">
    <source>
        <dbReference type="EMBL" id="OGD79388.1"/>
    </source>
</evidence>